<dbReference type="Proteomes" id="UP000321769">
    <property type="component" value="Unassembled WGS sequence"/>
</dbReference>
<dbReference type="EMBL" id="BJZQ01000016">
    <property type="protein sequence ID" value="GEO90252.1"/>
    <property type="molecule type" value="Genomic_DNA"/>
</dbReference>
<name>A0A512HXT5_9ACTN</name>
<evidence type="ECO:0000313" key="2">
    <source>
        <dbReference type="Proteomes" id="UP000321769"/>
    </source>
</evidence>
<evidence type="ECO:0000313" key="1">
    <source>
        <dbReference type="EMBL" id="GEO90252.1"/>
    </source>
</evidence>
<sequence length="264" mass="28977">MRVRRPPVPVSALVRLARRGVSRLHRAAPAPARGLSTAAAGLPAETMGRLTAHMNRLSDAERRALDPTTHPRDFRQPDDTSCGAASLVVSRMLNDQPYAIWLTTGYDPHTDRSDQAALQDRWRAEVLATHRRVTSLRDHDGDLQWPWLRVVGTSPWGAARQMTGEGGSGVPGARYSARTLDPDDLLTEFDRVLAAVEAGHTVPLYVGDEVRPAHVVLAVRTRSDGLEFFEPSAGRLVRVARDAFAAGRFTLGGWSVPWFAVLPR</sequence>
<keyword evidence="2" id="KW-1185">Reference proteome</keyword>
<dbReference type="AlphaFoldDB" id="A0A512HXT5"/>
<comment type="caution">
    <text evidence="1">The sequence shown here is derived from an EMBL/GenBank/DDBJ whole genome shotgun (WGS) entry which is preliminary data.</text>
</comment>
<protein>
    <submittedName>
        <fullName evidence="1">Uncharacterized protein</fullName>
    </submittedName>
</protein>
<reference evidence="1 2" key="1">
    <citation type="submission" date="2019-07" db="EMBL/GenBank/DDBJ databases">
        <title>Whole genome shotgun sequence of Aeromicrobium flavum NBRC 107625.</title>
        <authorList>
            <person name="Hosoyama A."/>
            <person name="Uohara A."/>
            <person name="Ohji S."/>
            <person name="Ichikawa N."/>
        </authorList>
    </citation>
    <scope>NUCLEOTIDE SEQUENCE [LARGE SCALE GENOMIC DNA]</scope>
    <source>
        <strain evidence="1 2">NBRC 107625</strain>
    </source>
</reference>
<accession>A0A512HXT5</accession>
<proteinExistence type="predicted"/>
<gene>
    <name evidence="1" type="ORF">AFL01nite_25790</name>
</gene>
<organism evidence="1 2">
    <name type="scientific">Aeromicrobium flavum</name>
    <dbReference type="NCBI Taxonomy" id="416568"/>
    <lineage>
        <taxon>Bacteria</taxon>
        <taxon>Bacillati</taxon>
        <taxon>Actinomycetota</taxon>
        <taxon>Actinomycetes</taxon>
        <taxon>Propionibacteriales</taxon>
        <taxon>Nocardioidaceae</taxon>
        <taxon>Aeromicrobium</taxon>
    </lineage>
</organism>